<feature type="region of interest" description="Disordered" evidence="1">
    <location>
        <begin position="40"/>
        <end position="77"/>
    </location>
</feature>
<keyword evidence="3" id="KW-1185">Reference proteome</keyword>
<accession>A0A8J3HR91</accession>
<evidence type="ECO:0000313" key="2">
    <source>
        <dbReference type="EMBL" id="GHO41856.1"/>
    </source>
</evidence>
<evidence type="ECO:0000313" key="3">
    <source>
        <dbReference type="Proteomes" id="UP000612362"/>
    </source>
</evidence>
<feature type="compositionally biased region" description="Basic and acidic residues" evidence="1">
    <location>
        <begin position="64"/>
        <end position="77"/>
    </location>
</feature>
<proteinExistence type="predicted"/>
<reference evidence="2" key="1">
    <citation type="submission" date="2020-10" db="EMBL/GenBank/DDBJ databases">
        <title>Taxonomic study of unclassified bacteria belonging to the class Ktedonobacteria.</title>
        <authorList>
            <person name="Yabe S."/>
            <person name="Wang C.M."/>
            <person name="Zheng Y."/>
            <person name="Sakai Y."/>
            <person name="Cavaletti L."/>
            <person name="Monciardini P."/>
            <person name="Donadio S."/>
        </authorList>
    </citation>
    <scope>NUCLEOTIDE SEQUENCE</scope>
    <source>
        <strain evidence="2">SOSP1-1</strain>
    </source>
</reference>
<protein>
    <submittedName>
        <fullName evidence="2">Uncharacterized protein</fullName>
    </submittedName>
</protein>
<comment type="caution">
    <text evidence="2">The sequence shown here is derived from an EMBL/GenBank/DDBJ whole genome shotgun (WGS) entry which is preliminary data.</text>
</comment>
<dbReference type="AlphaFoldDB" id="A0A8J3HR91"/>
<evidence type="ECO:0000256" key="1">
    <source>
        <dbReference type="SAM" id="MobiDB-lite"/>
    </source>
</evidence>
<dbReference type="EMBL" id="BNJF01000001">
    <property type="protein sequence ID" value="GHO41856.1"/>
    <property type="molecule type" value="Genomic_DNA"/>
</dbReference>
<name>A0A8J3HR91_9CHLR</name>
<organism evidence="2 3">
    <name type="scientific">Ktedonospora formicarum</name>
    <dbReference type="NCBI Taxonomy" id="2778364"/>
    <lineage>
        <taxon>Bacteria</taxon>
        <taxon>Bacillati</taxon>
        <taxon>Chloroflexota</taxon>
        <taxon>Ktedonobacteria</taxon>
        <taxon>Ktedonobacterales</taxon>
        <taxon>Ktedonobacteraceae</taxon>
        <taxon>Ktedonospora</taxon>
    </lineage>
</organism>
<sequence length="77" mass="8617">MLYSYFLVYLIITLTAIPKHSLRSTSALGTTALDVRIQNTSGSLGSPSIPKRKATGEVLIQMPRRTETHLQDDQREE</sequence>
<dbReference type="Proteomes" id="UP000612362">
    <property type="component" value="Unassembled WGS sequence"/>
</dbReference>
<gene>
    <name evidence="2" type="ORF">KSX_00190</name>
</gene>